<reference evidence="3" key="4">
    <citation type="submission" date="2025-09" db="UniProtKB">
        <authorList>
            <consortium name="Ensembl"/>
        </authorList>
    </citation>
    <scope>IDENTIFICATION</scope>
</reference>
<feature type="compositionally biased region" description="Polar residues" evidence="1">
    <location>
        <begin position="61"/>
        <end position="74"/>
    </location>
</feature>
<dbReference type="eggNOG" id="ENOG502SASK">
    <property type="taxonomic scope" value="Eukaryota"/>
</dbReference>
<dbReference type="Ensembl" id="ENSPSIT00000019383.1">
    <property type="protein sequence ID" value="ENSPSIP00000019293.1"/>
    <property type="gene ID" value="ENSPSIG00000017142.1"/>
</dbReference>
<dbReference type="Proteomes" id="UP000007267">
    <property type="component" value="Unassembled WGS sequence"/>
</dbReference>
<evidence type="ECO:0000313" key="3">
    <source>
        <dbReference type="Ensembl" id="ENSPSIP00000019293.1"/>
    </source>
</evidence>
<evidence type="ECO:0000256" key="1">
    <source>
        <dbReference type="SAM" id="MobiDB-lite"/>
    </source>
</evidence>
<accession>K7GG82</accession>
<dbReference type="STRING" id="13735.ENSPSIP00000019293"/>
<evidence type="ECO:0000313" key="4">
    <source>
        <dbReference type="Proteomes" id="UP000007267"/>
    </source>
</evidence>
<sequence>MQSVSPAPDWPETQATLGSASYGLNTESSGDYLSTTETTTRLVTSTEYLAEAGDNDVKPVSTPTEAEINSETENNTSIELNYMTNDTTTELAGAQPALMFCILLILLIIFFVICHKRKKSKQDELESENVKSPIFEEDTPSVMEVEMEELDKWMNNMNKNGTW</sequence>
<reference evidence="3" key="3">
    <citation type="submission" date="2025-08" db="UniProtKB">
        <authorList>
            <consortium name="Ensembl"/>
        </authorList>
    </citation>
    <scope>IDENTIFICATION</scope>
</reference>
<evidence type="ECO:0000256" key="2">
    <source>
        <dbReference type="SAM" id="Phobius"/>
    </source>
</evidence>
<dbReference type="OMA" id="SERPACC"/>
<keyword evidence="4" id="KW-1185">Reference proteome</keyword>
<dbReference type="PANTHER" id="PTHR36526:SF1">
    <property type="entry name" value="TRANSMEMBRANE PROTEIN 154"/>
    <property type="match status" value="1"/>
</dbReference>
<dbReference type="Pfam" id="PF15102">
    <property type="entry name" value="TMEM154"/>
    <property type="match status" value="1"/>
</dbReference>
<keyword evidence="2" id="KW-1133">Transmembrane helix</keyword>
<keyword evidence="2" id="KW-0812">Transmembrane</keyword>
<reference evidence="4" key="2">
    <citation type="journal article" date="2013" name="Nat. Genet.">
        <title>The draft genomes of soft-shell turtle and green sea turtle yield insights into the development and evolution of the turtle-specific body plan.</title>
        <authorList>
            <person name="Wang Z."/>
            <person name="Pascual-Anaya J."/>
            <person name="Zadissa A."/>
            <person name="Li W."/>
            <person name="Niimura Y."/>
            <person name="Huang Z."/>
            <person name="Li C."/>
            <person name="White S."/>
            <person name="Xiong Z."/>
            <person name="Fang D."/>
            <person name="Wang B."/>
            <person name="Ming Y."/>
            <person name="Chen Y."/>
            <person name="Zheng Y."/>
            <person name="Kuraku S."/>
            <person name="Pignatelli M."/>
            <person name="Herrero J."/>
            <person name="Beal K."/>
            <person name="Nozawa M."/>
            <person name="Li Q."/>
            <person name="Wang J."/>
            <person name="Zhang H."/>
            <person name="Yu L."/>
            <person name="Shigenobu S."/>
            <person name="Wang J."/>
            <person name="Liu J."/>
            <person name="Flicek P."/>
            <person name="Searle S."/>
            <person name="Wang J."/>
            <person name="Kuratani S."/>
            <person name="Yin Y."/>
            <person name="Aken B."/>
            <person name="Zhang G."/>
            <person name="Irie N."/>
        </authorList>
    </citation>
    <scope>NUCLEOTIDE SEQUENCE [LARGE SCALE GENOMIC DNA]</scope>
    <source>
        <strain evidence="4">Daiwa-1</strain>
    </source>
</reference>
<name>K7GG82_PELSI</name>
<dbReference type="EMBL" id="AGCU01009440">
    <property type="status" value="NOT_ANNOTATED_CDS"/>
    <property type="molecule type" value="Genomic_DNA"/>
</dbReference>
<dbReference type="GeneTree" id="ENSGT00960000191585"/>
<feature type="transmembrane region" description="Helical" evidence="2">
    <location>
        <begin position="97"/>
        <end position="114"/>
    </location>
</feature>
<organism evidence="3 4">
    <name type="scientific">Pelodiscus sinensis</name>
    <name type="common">Chinese softshell turtle</name>
    <name type="synonym">Trionyx sinensis</name>
    <dbReference type="NCBI Taxonomy" id="13735"/>
    <lineage>
        <taxon>Eukaryota</taxon>
        <taxon>Metazoa</taxon>
        <taxon>Chordata</taxon>
        <taxon>Craniata</taxon>
        <taxon>Vertebrata</taxon>
        <taxon>Euteleostomi</taxon>
        <taxon>Archelosauria</taxon>
        <taxon>Testudinata</taxon>
        <taxon>Testudines</taxon>
        <taxon>Cryptodira</taxon>
        <taxon>Trionychia</taxon>
        <taxon>Trionychidae</taxon>
        <taxon>Pelodiscus</taxon>
    </lineage>
</organism>
<feature type="region of interest" description="Disordered" evidence="1">
    <location>
        <begin position="54"/>
        <end position="74"/>
    </location>
</feature>
<dbReference type="InterPro" id="IPR053087">
    <property type="entry name" value="TMEM154-like"/>
</dbReference>
<dbReference type="InterPro" id="IPR028064">
    <property type="entry name" value="TMEM154"/>
</dbReference>
<reference evidence="4" key="1">
    <citation type="submission" date="2011-10" db="EMBL/GenBank/DDBJ databases">
        <authorList>
            <consortium name="Soft-shell Turtle Genome Consortium"/>
        </authorList>
    </citation>
    <scope>NUCLEOTIDE SEQUENCE [LARGE SCALE GENOMIC DNA]</scope>
    <source>
        <strain evidence="4">Daiwa-1</strain>
    </source>
</reference>
<evidence type="ECO:0008006" key="5">
    <source>
        <dbReference type="Google" id="ProtNLM"/>
    </source>
</evidence>
<dbReference type="AlphaFoldDB" id="K7GG82"/>
<keyword evidence="2" id="KW-0472">Membrane</keyword>
<dbReference type="PANTHER" id="PTHR36526">
    <property type="entry name" value="TRANSMEMBRANE PROTEIN 154"/>
    <property type="match status" value="1"/>
</dbReference>
<dbReference type="EMBL" id="AGCU01009441">
    <property type="status" value="NOT_ANNOTATED_CDS"/>
    <property type="molecule type" value="Genomic_DNA"/>
</dbReference>
<proteinExistence type="predicted"/>
<protein>
    <recommendedName>
        <fullName evidence="5">Transmembrane protein 154</fullName>
    </recommendedName>
</protein>
<dbReference type="EMBL" id="AGCU01009442">
    <property type="status" value="NOT_ANNOTATED_CDS"/>
    <property type="molecule type" value="Genomic_DNA"/>
</dbReference>
<dbReference type="HOGENOM" id="CLU_126881_1_0_1"/>